<reference evidence="3 4" key="1">
    <citation type="submission" date="2020-02" db="EMBL/GenBank/DDBJ databases">
        <authorList>
            <person name="Ma Q."/>
            <person name="Huang Y."/>
            <person name="Song X."/>
            <person name="Pei D."/>
        </authorList>
    </citation>
    <scope>NUCLEOTIDE SEQUENCE [LARGE SCALE GENOMIC DNA]</scope>
    <source>
        <strain evidence="3">Sxm20200214</strain>
        <tissue evidence="3">Leaf</tissue>
    </source>
</reference>
<dbReference type="PANTHER" id="PTHR47926:SF361">
    <property type="entry name" value="PENTACOTRIPEPTIDE-REPEAT REGION OF PRORP DOMAIN-CONTAINING PROTEIN"/>
    <property type="match status" value="1"/>
</dbReference>
<dbReference type="Pfam" id="PF01535">
    <property type="entry name" value="PPR"/>
    <property type="match status" value="2"/>
</dbReference>
<keyword evidence="4" id="KW-1185">Reference proteome</keyword>
<proteinExistence type="predicted"/>
<dbReference type="AlphaFoldDB" id="A0A8X7VZZ5"/>
<keyword evidence="1" id="KW-0677">Repeat</keyword>
<organism evidence="3 4">
    <name type="scientific">Brassica carinata</name>
    <name type="common">Ethiopian mustard</name>
    <name type="synonym">Abyssinian cabbage</name>
    <dbReference type="NCBI Taxonomy" id="52824"/>
    <lineage>
        <taxon>Eukaryota</taxon>
        <taxon>Viridiplantae</taxon>
        <taxon>Streptophyta</taxon>
        <taxon>Embryophyta</taxon>
        <taxon>Tracheophyta</taxon>
        <taxon>Spermatophyta</taxon>
        <taxon>Magnoliopsida</taxon>
        <taxon>eudicotyledons</taxon>
        <taxon>Gunneridae</taxon>
        <taxon>Pentapetalae</taxon>
        <taxon>rosids</taxon>
        <taxon>malvids</taxon>
        <taxon>Brassicales</taxon>
        <taxon>Brassicaceae</taxon>
        <taxon>Brassiceae</taxon>
        <taxon>Brassica</taxon>
    </lineage>
</organism>
<gene>
    <name evidence="3" type="ORF">Bca52824_013789</name>
</gene>
<accession>A0A8X7VZZ5</accession>
<dbReference type="InterPro" id="IPR046960">
    <property type="entry name" value="PPR_At4g14850-like_plant"/>
</dbReference>
<dbReference type="InterPro" id="IPR011990">
    <property type="entry name" value="TPR-like_helical_dom_sf"/>
</dbReference>
<evidence type="ECO:0000313" key="3">
    <source>
        <dbReference type="EMBL" id="KAG2320576.1"/>
    </source>
</evidence>
<evidence type="ECO:0008006" key="5">
    <source>
        <dbReference type="Google" id="ProtNLM"/>
    </source>
</evidence>
<name>A0A8X7VZZ5_BRACI</name>
<dbReference type="Proteomes" id="UP000886595">
    <property type="component" value="Unassembled WGS sequence"/>
</dbReference>
<comment type="caution">
    <text evidence="3">The sequence shown here is derived from an EMBL/GenBank/DDBJ whole genome shotgun (WGS) entry which is preliminary data.</text>
</comment>
<dbReference type="GO" id="GO:0003723">
    <property type="term" value="F:RNA binding"/>
    <property type="evidence" value="ECO:0007669"/>
    <property type="project" value="InterPro"/>
</dbReference>
<evidence type="ECO:0000313" key="4">
    <source>
        <dbReference type="Proteomes" id="UP000886595"/>
    </source>
</evidence>
<dbReference type="GO" id="GO:0009451">
    <property type="term" value="P:RNA modification"/>
    <property type="evidence" value="ECO:0007669"/>
    <property type="project" value="InterPro"/>
</dbReference>
<evidence type="ECO:0000256" key="2">
    <source>
        <dbReference type="SAM" id="MobiDB-lite"/>
    </source>
</evidence>
<dbReference type="EMBL" id="JAAMPC010000003">
    <property type="protein sequence ID" value="KAG2320576.1"/>
    <property type="molecule type" value="Genomic_DNA"/>
</dbReference>
<dbReference type="OrthoDB" id="1893323at2759"/>
<sequence>MRTLELALSPPPASFIPSFNHSTTQSVAIDVKTTFDAQLLLRRPKHQNPEPVVVLQPQIPIDRPQTPIPRCSTSDILRIMDSLSLPGNEDLYSCLAKESTSECDQRGAYELTVHIMKSSVRPRTGFLNRLLLMHVSCGRLDTARQVFDRMPHRDFHSWAIVILGCIERGDYEEAALLFVSMLKHQNGASNITPWIMGCVLKASAMIRDLGLGQQVHGLCQKLGFIEEEDSYLSGSLIRFYGEFGCLEDANLVLHQLSNADTVAWAAKVSNDYREGEFQEVIRGFVEMGKHGVKKNVSVFSSVLKASTWVSDGGRSGGGVHADAIKLGFESDCLIRCRLIEMYGKYGKVKDAEKAFMSRKDETSISCWNAMAAGYMQNGSRVEMAIADDTAEGTFVWFDGVMTKLHNLRASEAVQILMRVTAYNFTENHKTFTITRIVEELGREPVDYVDHNGGDDDDYNMPSDKPTPVEV</sequence>
<protein>
    <recommendedName>
        <fullName evidence="5">Pentatricopeptide repeat-containing protein</fullName>
    </recommendedName>
</protein>
<dbReference type="PANTHER" id="PTHR47926">
    <property type="entry name" value="PENTATRICOPEPTIDE REPEAT-CONTAINING PROTEIN"/>
    <property type="match status" value="1"/>
</dbReference>
<evidence type="ECO:0000256" key="1">
    <source>
        <dbReference type="ARBA" id="ARBA00022737"/>
    </source>
</evidence>
<feature type="region of interest" description="Disordered" evidence="2">
    <location>
        <begin position="445"/>
        <end position="470"/>
    </location>
</feature>
<dbReference type="Gene3D" id="1.25.40.10">
    <property type="entry name" value="Tetratricopeptide repeat domain"/>
    <property type="match status" value="2"/>
</dbReference>
<dbReference type="InterPro" id="IPR002885">
    <property type="entry name" value="PPR_rpt"/>
</dbReference>